<dbReference type="OrthoDB" id="49016at2759"/>
<reference evidence="18" key="1">
    <citation type="submission" date="2017-02" db="UniProtKB">
        <authorList>
            <consortium name="WormBaseParasite"/>
        </authorList>
    </citation>
    <scope>IDENTIFICATION</scope>
</reference>
<dbReference type="SUPFAM" id="SSF81995">
    <property type="entry name" value="beta-sandwich domain of Sec23/24"/>
    <property type="match status" value="1"/>
</dbReference>
<dbReference type="InterPro" id="IPR006900">
    <property type="entry name" value="Sec23/24_helical_dom"/>
</dbReference>
<dbReference type="InterPro" id="IPR029006">
    <property type="entry name" value="ADF-H/Gelsolin-like_dom_sf"/>
</dbReference>
<keyword evidence="9" id="KW-0333">Golgi apparatus</keyword>
<dbReference type="InterPro" id="IPR036465">
    <property type="entry name" value="vWFA_dom_sf"/>
</dbReference>
<evidence type="ECO:0000256" key="8">
    <source>
        <dbReference type="ARBA" id="ARBA00022927"/>
    </source>
</evidence>
<dbReference type="Gene3D" id="3.40.20.10">
    <property type="entry name" value="Severin"/>
    <property type="match status" value="1"/>
</dbReference>
<dbReference type="Gene3D" id="2.60.40.1670">
    <property type="entry name" value="beta-sandwich domain of Sec23/24"/>
    <property type="match status" value="2"/>
</dbReference>
<evidence type="ECO:0000256" key="6">
    <source>
        <dbReference type="ARBA" id="ARBA00022824"/>
    </source>
</evidence>
<evidence type="ECO:0000256" key="11">
    <source>
        <dbReference type="ARBA" id="ARBA00023329"/>
    </source>
</evidence>
<organism evidence="18">
    <name type="scientific">Haemonchus placei</name>
    <name type="common">Barber's pole worm</name>
    <dbReference type="NCBI Taxonomy" id="6290"/>
    <lineage>
        <taxon>Eukaryota</taxon>
        <taxon>Metazoa</taxon>
        <taxon>Ecdysozoa</taxon>
        <taxon>Nematoda</taxon>
        <taxon>Chromadorea</taxon>
        <taxon>Rhabditida</taxon>
        <taxon>Rhabditina</taxon>
        <taxon>Rhabditomorpha</taxon>
        <taxon>Strongyloidea</taxon>
        <taxon>Trichostrongylidae</taxon>
        <taxon>Haemonchus</taxon>
    </lineage>
</organism>
<dbReference type="InterPro" id="IPR006896">
    <property type="entry name" value="Sec23/24_trunk_dom"/>
</dbReference>
<reference evidence="16 17" key="2">
    <citation type="submission" date="2018-11" db="EMBL/GenBank/DDBJ databases">
        <authorList>
            <consortium name="Pathogen Informatics"/>
        </authorList>
    </citation>
    <scope>NUCLEOTIDE SEQUENCE [LARGE SCALE GENOMIC DNA]</scope>
    <source>
        <strain evidence="16 17">MHpl1</strain>
    </source>
</reference>
<keyword evidence="10" id="KW-0472">Membrane</keyword>
<protein>
    <submittedName>
        <fullName evidence="18">Sec23/Sec24 trunk domain protein</fullName>
    </submittedName>
</protein>
<dbReference type="SUPFAM" id="SSF82919">
    <property type="entry name" value="Zn-finger domain of Sec23/24"/>
    <property type="match status" value="1"/>
</dbReference>
<dbReference type="WBParaSite" id="HPLM_0000906801-mRNA-1">
    <property type="protein sequence ID" value="HPLM_0000906801-mRNA-1"/>
    <property type="gene ID" value="HPLM_0000906801"/>
</dbReference>
<evidence type="ECO:0000256" key="5">
    <source>
        <dbReference type="ARBA" id="ARBA00022448"/>
    </source>
</evidence>
<evidence type="ECO:0000256" key="7">
    <source>
        <dbReference type="ARBA" id="ARBA00022892"/>
    </source>
</evidence>
<dbReference type="GO" id="GO:0005789">
    <property type="term" value="C:endoplasmic reticulum membrane"/>
    <property type="evidence" value="ECO:0007669"/>
    <property type="project" value="UniProtKB-SubCell"/>
</dbReference>
<dbReference type="GO" id="GO:0030127">
    <property type="term" value="C:COPII vesicle coat"/>
    <property type="evidence" value="ECO:0007669"/>
    <property type="project" value="InterPro"/>
</dbReference>
<keyword evidence="8" id="KW-0653">Protein transport</keyword>
<dbReference type="SUPFAM" id="SSF81811">
    <property type="entry name" value="Helical domain of Sec23/24"/>
    <property type="match status" value="1"/>
</dbReference>
<accession>A0A0N4WEJ8</accession>
<dbReference type="Gene3D" id="2.30.30.380">
    <property type="entry name" value="Zn-finger domain of Sec23/24"/>
    <property type="match status" value="1"/>
</dbReference>
<dbReference type="GO" id="GO:0000139">
    <property type="term" value="C:Golgi membrane"/>
    <property type="evidence" value="ECO:0007669"/>
    <property type="project" value="UniProtKB-SubCell"/>
</dbReference>
<dbReference type="Gene3D" id="1.20.120.730">
    <property type="entry name" value="Sec23/Sec24 helical domain"/>
    <property type="match status" value="1"/>
</dbReference>
<evidence type="ECO:0000256" key="1">
    <source>
        <dbReference type="ARBA" id="ARBA00004299"/>
    </source>
</evidence>
<evidence type="ECO:0000256" key="10">
    <source>
        <dbReference type="ARBA" id="ARBA00023136"/>
    </source>
</evidence>
<dbReference type="GO" id="GO:0070971">
    <property type="term" value="C:endoplasmic reticulum exit site"/>
    <property type="evidence" value="ECO:0007669"/>
    <property type="project" value="TreeGrafter"/>
</dbReference>
<dbReference type="Pfam" id="PF04810">
    <property type="entry name" value="zf-Sec23_Sec24"/>
    <property type="match status" value="1"/>
</dbReference>
<feature type="domain" description="Sec23/Sec24 beta-sandwich" evidence="15">
    <location>
        <begin position="509"/>
        <end position="546"/>
    </location>
</feature>
<keyword evidence="17" id="KW-1185">Reference proteome</keyword>
<evidence type="ECO:0000259" key="12">
    <source>
        <dbReference type="Pfam" id="PF04810"/>
    </source>
</evidence>
<evidence type="ECO:0000313" key="16">
    <source>
        <dbReference type="EMBL" id="VDO36490.1"/>
    </source>
</evidence>
<dbReference type="GO" id="GO:0090110">
    <property type="term" value="P:COPII-coated vesicle cargo loading"/>
    <property type="evidence" value="ECO:0007669"/>
    <property type="project" value="TreeGrafter"/>
</dbReference>
<feature type="domain" description="Zinc finger Sec23/Sec24-type" evidence="12">
    <location>
        <begin position="170"/>
        <end position="206"/>
    </location>
</feature>
<dbReference type="GO" id="GO:0008270">
    <property type="term" value="F:zinc ion binding"/>
    <property type="evidence" value="ECO:0007669"/>
    <property type="project" value="InterPro"/>
</dbReference>
<dbReference type="Gene3D" id="3.40.50.410">
    <property type="entry name" value="von Willebrand factor, type A domain"/>
    <property type="match status" value="2"/>
</dbReference>
<dbReference type="Proteomes" id="UP000268014">
    <property type="component" value="Unassembled WGS sequence"/>
</dbReference>
<dbReference type="PANTHER" id="PTHR13803:SF39">
    <property type="entry name" value="SECRETORY 24AB, ISOFORM A"/>
    <property type="match status" value="1"/>
</dbReference>
<comment type="similarity">
    <text evidence="4">Belongs to the SEC23/SEC24 family. SEC24 subfamily.</text>
</comment>
<keyword evidence="6" id="KW-0256">Endoplasmic reticulum</keyword>
<sequence>MGIHNSSCYFGRILPSVVFQCRKAKYRLIRPYSLFPVSDLQHSSHQKFSGAGQPFLHMNAQPTIPQHVNSSWGVPHPQDSRLTTQMQTPDLIDLVAERNVLQLGFDDNEYVLPHNMANNAARVDPCVFRCTLTMVPQTEELLKKSRLPFGLTLHPFRDMKNLNIIQTSTIVRCRYCRTYINPYVYLPDSRHWKCNLCNRNNDLPDDFCWDPNTKSFGDPVNRPEIKHPTVEFIAPNEYMLRPPQPAVYVFVLDVSAAAVEAGYIYTFSEQLLINLDQLPGDERTQFYHLYLSPHYCLQVAFVCVDSMVHFYQFSSGSRRLPRELIVDEVDGRLLFEALNTKSTSVFKRCSCQPTLWLFFQAEIGGRVTVFQASIPNIGPASLKPREDPNQRVQNLGPVTDFYKCLALECTGHQVALDLFMLNSQYADLATLSEMAKFSTGCVYHFPNYHCLNDTVQVKRFEKILTRYLTRKIGFEAVLRIRCSRGYSALRTQFVGLLRKFLRNASVRLVSMDEKLSTTACFQAALLYTSSKGDRRIRVHTMCLPTTADLAQVYSNFDLKATISLIAKIGVDRSMSGSSLADCREAIVNAVIDSLGAYHKTMRQGRPGGLLVPRRGHLRLFPLYALAMLKHTAFCAGRSVKLDDRVAAMLMLRFCPLEQILSEFYPQLYRLNEILQFEDGKWPSALPLSFEYVNREGIYLIEAGSAIYVYLSSHSDAQLVQDLFGCSYYQVDETSFRIYDNPFSEKVHAFVRHVTALKFYLGPVIIVKEDSAVREAILRRFIDDRTESNHSYVEFLHHIKREINN</sequence>
<evidence type="ECO:0000259" key="14">
    <source>
        <dbReference type="Pfam" id="PF04815"/>
    </source>
</evidence>
<feature type="domain" description="Sec23/Sec24 helical" evidence="14">
    <location>
        <begin position="557"/>
        <end position="660"/>
    </location>
</feature>
<keyword evidence="7" id="KW-0931">ER-Golgi transport</keyword>
<evidence type="ECO:0000313" key="18">
    <source>
        <dbReference type="WBParaSite" id="HPLM_0000906801-mRNA-1"/>
    </source>
</evidence>
<dbReference type="GO" id="GO:0000149">
    <property type="term" value="F:SNARE binding"/>
    <property type="evidence" value="ECO:0007669"/>
    <property type="project" value="TreeGrafter"/>
</dbReference>
<dbReference type="InterPro" id="IPR006895">
    <property type="entry name" value="Znf_Sec23_Sec24"/>
</dbReference>
<name>A0A0N4WEJ8_HAEPC</name>
<dbReference type="Pfam" id="PF04815">
    <property type="entry name" value="Sec23_helical"/>
    <property type="match status" value="1"/>
</dbReference>
<evidence type="ECO:0000259" key="15">
    <source>
        <dbReference type="Pfam" id="PF08033"/>
    </source>
</evidence>
<dbReference type="OMA" id="CPANDYY"/>
<dbReference type="InterPro" id="IPR050550">
    <property type="entry name" value="SEC23_SEC24_subfamily"/>
</dbReference>
<comment type="subcellular location">
    <subcellularLocation>
        <location evidence="1">Cytoplasmic vesicle</location>
        <location evidence="1">COPII-coated vesicle membrane</location>
        <topology evidence="1">Peripheral membrane protein</topology>
        <orientation evidence="1">Cytoplasmic side</orientation>
    </subcellularLocation>
    <subcellularLocation>
        <location evidence="3">Endoplasmic reticulum membrane</location>
        <topology evidence="3">Peripheral membrane protein</topology>
        <orientation evidence="3">Cytoplasmic side</orientation>
    </subcellularLocation>
    <subcellularLocation>
        <location evidence="2">Golgi apparatus membrane</location>
    </subcellularLocation>
</comment>
<dbReference type="InterPro" id="IPR012990">
    <property type="entry name" value="Beta-sandwich_Sec23_24"/>
</dbReference>
<keyword evidence="11" id="KW-0968">Cytoplasmic vesicle</keyword>
<dbReference type="PANTHER" id="PTHR13803">
    <property type="entry name" value="SEC24-RELATED PROTEIN"/>
    <property type="match status" value="1"/>
</dbReference>
<feature type="domain" description="Sec23/Sec24 trunk" evidence="13">
    <location>
        <begin position="243"/>
        <end position="333"/>
    </location>
</feature>
<dbReference type="InterPro" id="IPR036175">
    <property type="entry name" value="Sec23/24_helical_dom_sf"/>
</dbReference>
<dbReference type="STRING" id="6290.A0A0N4WEJ8"/>
<dbReference type="SUPFAM" id="SSF53300">
    <property type="entry name" value="vWA-like"/>
    <property type="match status" value="1"/>
</dbReference>
<evidence type="ECO:0000259" key="13">
    <source>
        <dbReference type="Pfam" id="PF04811"/>
    </source>
</evidence>
<keyword evidence="5" id="KW-0813">Transport</keyword>
<dbReference type="Pfam" id="PF08033">
    <property type="entry name" value="Sec23_BS"/>
    <property type="match status" value="1"/>
</dbReference>
<dbReference type="InterPro" id="IPR036174">
    <property type="entry name" value="Znf_Sec23_Sec24_sf"/>
</dbReference>
<dbReference type="AlphaFoldDB" id="A0A0N4WEJ8"/>
<proteinExistence type="inferred from homology"/>
<evidence type="ECO:0000256" key="9">
    <source>
        <dbReference type="ARBA" id="ARBA00023034"/>
    </source>
</evidence>
<dbReference type="InterPro" id="IPR036180">
    <property type="entry name" value="Gelsolin-like_dom_sf"/>
</dbReference>
<gene>
    <name evidence="16" type="ORF">HPLM_LOCUS9060</name>
</gene>
<evidence type="ECO:0000256" key="2">
    <source>
        <dbReference type="ARBA" id="ARBA00004394"/>
    </source>
</evidence>
<dbReference type="GO" id="GO:0006886">
    <property type="term" value="P:intracellular protein transport"/>
    <property type="evidence" value="ECO:0007669"/>
    <property type="project" value="InterPro"/>
</dbReference>
<dbReference type="SUPFAM" id="SSF82754">
    <property type="entry name" value="C-terminal, gelsolin-like domain of Sec23/24"/>
    <property type="match status" value="1"/>
</dbReference>
<evidence type="ECO:0000256" key="3">
    <source>
        <dbReference type="ARBA" id="ARBA00004397"/>
    </source>
</evidence>
<dbReference type="EMBL" id="UZAF01016989">
    <property type="protein sequence ID" value="VDO36490.1"/>
    <property type="molecule type" value="Genomic_DNA"/>
</dbReference>
<dbReference type="Pfam" id="PF04811">
    <property type="entry name" value="Sec23_trunk"/>
    <property type="match status" value="2"/>
</dbReference>
<feature type="domain" description="Sec23/Sec24 trunk" evidence="13">
    <location>
        <begin position="361"/>
        <end position="467"/>
    </location>
</feature>
<evidence type="ECO:0000256" key="4">
    <source>
        <dbReference type="ARBA" id="ARBA00008334"/>
    </source>
</evidence>
<evidence type="ECO:0000313" key="17">
    <source>
        <dbReference type="Proteomes" id="UP000268014"/>
    </source>
</evidence>